<evidence type="ECO:0000256" key="3">
    <source>
        <dbReference type="ARBA" id="ARBA00022833"/>
    </source>
</evidence>
<dbReference type="GO" id="GO:0004784">
    <property type="term" value="F:superoxide dismutase activity"/>
    <property type="evidence" value="ECO:0007669"/>
    <property type="project" value="UniProtKB-EC"/>
</dbReference>
<keyword evidence="3 9" id="KW-0862">Zinc</keyword>
<feature type="domain" description="Superoxide dismutase copper/zinc binding" evidence="11">
    <location>
        <begin position="32"/>
        <end position="165"/>
    </location>
</feature>
<evidence type="ECO:0000256" key="6">
    <source>
        <dbReference type="ARBA" id="ARBA00023008"/>
    </source>
</evidence>
<sequence length="270" mass="28015">MFKIALCAAILAIAYAEDGIVYLMDPTGKSGVTGTVRFLKLPSGINVIGDIRGLTPGKHGFHIHQEGNIQPSCLAAGGHFNPFNKQHGGPDDSDRHVGDLGNIEADQNGVAHIDFRDTKISFEGATSILGRSIVVHEKVDDLGKGGHPDSLKTGNAGGRLACGVVGVVTVLTLSAGGHFNPFNKQHGGPEDSDRHVGDLGNIEADQNGVAVFDFLDTKISFDGMTSILGRSAVVHEKVDDLGKGGHPDSLKTGNAGGRLACGVVGVVTTQ</sequence>
<evidence type="ECO:0000256" key="9">
    <source>
        <dbReference type="RuleBase" id="RU000393"/>
    </source>
</evidence>
<evidence type="ECO:0000259" key="11">
    <source>
        <dbReference type="Pfam" id="PF00080"/>
    </source>
</evidence>
<name>A0A6P7HCF4_DIAVI</name>
<dbReference type="FunFam" id="2.60.40.200:FF:000003">
    <property type="entry name" value="Superoxide dismutase [Cu-Zn], chloroplastic"/>
    <property type="match status" value="1"/>
</dbReference>
<dbReference type="PROSITE" id="PS00332">
    <property type="entry name" value="SOD_CU_ZN_2"/>
    <property type="match status" value="2"/>
</dbReference>
<keyword evidence="2 9" id="KW-0479">Metal-binding</keyword>
<organism evidence="12">
    <name type="scientific">Diabrotica virgifera virgifera</name>
    <name type="common">western corn rootworm</name>
    <dbReference type="NCBI Taxonomy" id="50390"/>
    <lineage>
        <taxon>Eukaryota</taxon>
        <taxon>Metazoa</taxon>
        <taxon>Ecdysozoa</taxon>
        <taxon>Arthropoda</taxon>
        <taxon>Hexapoda</taxon>
        <taxon>Insecta</taxon>
        <taxon>Pterygota</taxon>
        <taxon>Neoptera</taxon>
        <taxon>Endopterygota</taxon>
        <taxon>Coleoptera</taxon>
        <taxon>Polyphaga</taxon>
        <taxon>Cucujiformia</taxon>
        <taxon>Chrysomeloidea</taxon>
        <taxon>Chrysomelidae</taxon>
        <taxon>Galerucinae</taxon>
        <taxon>Diabroticina</taxon>
        <taxon>Diabroticites</taxon>
        <taxon>Diabrotica</taxon>
    </lineage>
</organism>
<evidence type="ECO:0000313" key="12">
    <source>
        <dbReference type="RefSeq" id="XP_028153465.1"/>
    </source>
</evidence>
<dbReference type="AlphaFoldDB" id="A0A6P7HCF4"/>
<dbReference type="RefSeq" id="XP_028153465.1">
    <property type="nucleotide sequence ID" value="XM_028297664.1"/>
</dbReference>
<keyword evidence="6 9" id="KW-0186">Copper</keyword>
<comment type="cofactor">
    <cofactor evidence="9">
        <name>Zn(2+)</name>
        <dbReference type="ChEBI" id="CHEBI:29105"/>
    </cofactor>
    <text evidence="9">Binds 1 zinc ion per subunit.</text>
</comment>
<dbReference type="PRINTS" id="PR00068">
    <property type="entry name" value="CUZNDISMTASE"/>
</dbReference>
<comment type="function">
    <text evidence="9">Destroys radicals which are normally produced within the cells and which are toxic to biological systems.</text>
</comment>
<dbReference type="InterPro" id="IPR024134">
    <property type="entry name" value="SOD_Cu/Zn_/chaperone"/>
</dbReference>
<dbReference type="EC" id="1.15.1.1" evidence="9"/>
<evidence type="ECO:0000256" key="5">
    <source>
        <dbReference type="ARBA" id="ARBA00023002"/>
    </source>
</evidence>
<dbReference type="Gene3D" id="2.60.40.200">
    <property type="entry name" value="Superoxide dismutase, copper/zinc binding domain"/>
    <property type="match status" value="2"/>
</dbReference>
<accession>A0A6P7HCF4</accession>
<evidence type="ECO:0000256" key="4">
    <source>
        <dbReference type="ARBA" id="ARBA00022862"/>
    </source>
</evidence>
<dbReference type="InterPro" id="IPR018152">
    <property type="entry name" value="SOD_Cu/Zn_BS"/>
</dbReference>
<proteinExistence type="inferred from homology"/>
<gene>
    <name evidence="12" type="primary">LOC114346921</name>
</gene>
<dbReference type="SUPFAM" id="SSF49329">
    <property type="entry name" value="Cu,Zn superoxide dismutase-like"/>
    <property type="match status" value="2"/>
</dbReference>
<keyword evidence="5 9" id="KW-0560">Oxidoreductase</keyword>
<keyword evidence="7" id="KW-1015">Disulfide bond</keyword>
<dbReference type="InterPro" id="IPR001424">
    <property type="entry name" value="SOD_Cu_Zn_dom"/>
</dbReference>
<evidence type="ECO:0000256" key="1">
    <source>
        <dbReference type="ARBA" id="ARBA00010457"/>
    </source>
</evidence>
<dbReference type="PANTHER" id="PTHR10003">
    <property type="entry name" value="SUPEROXIDE DISMUTASE CU-ZN -RELATED"/>
    <property type="match status" value="1"/>
</dbReference>
<dbReference type="Pfam" id="PF00080">
    <property type="entry name" value="Sod_Cu"/>
    <property type="match status" value="2"/>
</dbReference>
<feature type="domain" description="Superoxide dismutase copper/zinc binding" evidence="11">
    <location>
        <begin position="173"/>
        <end position="264"/>
    </location>
</feature>
<reference evidence="12" key="1">
    <citation type="submission" date="2025-08" db="UniProtKB">
        <authorList>
            <consortium name="RefSeq"/>
        </authorList>
    </citation>
    <scope>IDENTIFICATION</scope>
    <source>
        <tissue evidence="12">Whole insect</tissue>
    </source>
</reference>
<dbReference type="InParanoid" id="A0A6P7HCF4"/>
<evidence type="ECO:0000256" key="7">
    <source>
        <dbReference type="ARBA" id="ARBA00023157"/>
    </source>
</evidence>
<feature type="signal peptide" evidence="10">
    <location>
        <begin position="1"/>
        <end position="16"/>
    </location>
</feature>
<protein>
    <recommendedName>
        <fullName evidence="9">Superoxide dismutase [Cu-Zn]</fullName>
        <ecNumber evidence="9">1.15.1.1</ecNumber>
    </recommendedName>
</protein>
<evidence type="ECO:0000256" key="2">
    <source>
        <dbReference type="ARBA" id="ARBA00022723"/>
    </source>
</evidence>
<comment type="cofactor">
    <cofactor evidence="9">
        <name>Cu cation</name>
        <dbReference type="ChEBI" id="CHEBI:23378"/>
    </cofactor>
    <text evidence="9">Binds 1 copper ion per subunit.</text>
</comment>
<keyword evidence="4" id="KW-0049">Antioxidant</keyword>
<dbReference type="OrthoDB" id="2015551at2759"/>
<dbReference type="CDD" id="cd00305">
    <property type="entry name" value="Cu-Zn_Superoxide_Dismutase"/>
    <property type="match status" value="1"/>
</dbReference>
<dbReference type="InterPro" id="IPR036423">
    <property type="entry name" value="SOD-like_Cu/Zn_dom_sf"/>
</dbReference>
<comment type="catalytic activity">
    <reaction evidence="8 9">
        <text>2 superoxide + 2 H(+) = H2O2 + O2</text>
        <dbReference type="Rhea" id="RHEA:20696"/>
        <dbReference type="ChEBI" id="CHEBI:15378"/>
        <dbReference type="ChEBI" id="CHEBI:15379"/>
        <dbReference type="ChEBI" id="CHEBI:16240"/>
        <dbReference type="ChEBI" id="CHEBI:18421"/>
        <dbReference type="EC" id="1.15.1.1"/>
    </reaction>
</comment>
<keyword evidence="10" id="KW-0732">Signal</keyword>
<evidence type="ECO:0000256" key="10">
    <source>
        <dbReference type="SAM" id="SignalP"/>
    </source>
</evidence>
<feature type="chain" id="PRO_5028006643" description="Superoxide dismutase [Cu-Zn]" evidence="10">
    <location>
        <begin position="17"/>
        <end position="270"/>
    </location>
</feature>
<comment type="similarity">
    <text evidence="1 9">Belongs to the Cu-Zn superoxide dismutase family.</text>
</comment>
<dbReference type="GO" id="GO:0005507">
    <property type="term" value="F:copper ion binding"/>
    <property type="evidence" value="ECO:0007669"/>
    <property type="project" value="InterPro"/>
</dbReference>
<evidence type="ECO:0000256" key="8">
    <source>
        <dbReference type="ARBA" id="ARBA00049204"/>
    </source>
</evidence>